<organism evidence="11 12">
    <name type="scientific">Alkalicoccobacillus gibsonii</name>
    <dbReference type="NCBI Taxonomy" id="79881"/>
    <lineage>
        <taxon>Bacteria</taxon>
        <taxon>Bacillati</taxon>
        <taxon>Bacillota</taxon>
        <taxon>Bacilli</taxon>
        <taxon>Bacillales</taxon>
        <taxon>Bacillaceae</taxon>
        <taxon>Alkalicoccobacillus</taxon>
    </lineage>
</organism>
<dbReference type="Pfam" id="PF13614">
    <property type="entry name" value="AAA_31"/>
    <property type="match status" value="1"/>
</dbReference>
<keyword evidence="12" id="KW-1185">Reference proteome</keyword>
<evidence type="ECO:0000313" key="11">
    <source>
        <dbReference type="EMBL" id="MEN0644959.1"/>
    </source>
</evidence>
<dbReference type="InterPro" id="IPR027417">
    <property type="entry name" value="P-loop_NTPase"/>
</dbReference>
<dbReference type="InterPro" id="IPR025669">
    <property type="entry name" value="AAA_dom"/>
</dbReference>
<keyword evidence="5 11" id="KW-0418">Kinase</keyword>
<dbReference type="CDD" id="cd05387">
    <property type="entry name" value="BY-kinase"/>
    <property type="match status" value="1"/>
</dbReference>
<reference evidence="11 12" key="1">
    <citation type="submission" date="2024-03" db="EMBL/GenBank/DDBJ databases">
        <title>Bacilli Hybrid Assemblies.</title>
        <authorList>
            <person name="Kovac J."/>
        </authorList>
    </citation>
    <scope>NUCLEOTIDE SEQUENCE [LARGE SCALE GENOMIC DNA]</scope>
    <source>
        <strain evidence="11 12">FSL R7-0666</strain>
    </source>
</reference>
<accession>A0ABU9VM26</accession>
<keyword evidence="7" id="KW-0829">Tyrosine-protein kinase</keyword>
<evidence type="ECO:0000313" key="12">
    <source>
        <dbReference type="Proteomes" id="UP001418796"/>
    </source>
</evidence>
<name>A0ABU9VM26_9BACI</name>
<dbReference type="InterPro" id="IPR050445">
    <property type="entry name" value="Bact_polysacc_biosynth/exp"/>
</dbReference>
<keyword evidence="3 11" id="KW-0808">Transferase</keyword>
<evidence type="ECO:0000256" key="9">
    <source>
        <dbReference type="SAM" id="MobiDB-lite"/>
    </source>
</evidence>
<comment type="caution">
    <text evidence="11">The sequence shown here is derived from an EMBL/GenBank/DDBJ whole genome shotgun (WGS) entry which is preliminary data.</text>
</comment>
<evidence type="ECO:0000256" key="7">
    <source>
        <dbReference type="ARBA" id="ARBA00023137"/>
    </source>
</evidence>
<evidence type="ECO:0000256" key="2">
    <source>
        <dbReference type="ARBA" id="ARBA00011903"/>
    </source>
</evidence>
<protein>
    <recommendedName>
        <fullName evidence="2">non-specific protein-tyrosine kinase</fullName>
        <ecNumber evidence="2">2.7.10.2</ecNumber>
    </recommendedName>
</protein>
<dbReference type="PANTHER" id="PTHR32309:SF13">
    <property type="entry name" value="FERRIC ENTEROBACTIN TRANSPORT PROTEIN FEPE"/>
    <property type="match status" value="1"/>
</dbReference>
<dbReference type="GO" id="GO:0004715">
    <property type="term" value="F:non-membrane spanning protein tyrosine kinase activity"/>
    <property type="evidence" value="ECO:0007669"/>
    <property type="project" value="UniProtKB-EC"/>
</dbReference>
<evidence type="ECO:0000256" key="8">
    <source>
        <dbReference type="ARBA" id="ARBA00051245"/>
    </source>
</evidence>
<proteinExistence type="inferred from homology"/>
<keyword evidence="4" id="KW-0547">Nucleotide-binding</keyword>
<keyword evidence="6" id="KW-0067">ATP-binding</keyword>
<evidence type="ECO:0000256" key="4">
    <source>
        <dbReference type="ARBA" id="ARBA00022741"/>
    </source>
</evidence>
<dbReference type="Proteomes" id="UP001418796">
    <property type="component" value="Unassembled WGS sequence"/>
</dbReference>
<evidence type="ECO:0000256" key="1">
    <source>
        <dbReference type="ARBA" id="ARBA00007316"/>
    </source>
</evidence>
<dbReference type="SUPFAM" id="SSF52540">
    <property type="entry name" value="P-loop containing nucleoside triphosphate hydrolases"/>
    <property type="match status" value="1"/>
</dbReference>
<dbReference type="Gene3D" id="3.40.50.300">
    <property type="entry name" value="P-loop containing nucleotide triphosphate hydrolases"/>
    <property type="match status" value="1"/>
</dbReference>
<gene>
    <name evidence="11" type="ORF">MKY91_17520</name>
</gene>
<evidence type="ECO:0000256" key="5">
    <source>
        <dbReference type="ARBA" id="ARBA00022777"/>
    </source>
</evidence>
<feature type="region of interest" description="Disordered" evidence="9">
    <location>
        <begin position="1"/>
        <end position="20"/>
    </location>
</feature>
<evidence type="ECO:0000256" key="3">
    <source>
        <dbReference type="ARBA" id="ARBA00022679"/>
    </source>
</evidence>
<evidence type="ECO:0000256" key="6">
    <source>
        <dbReference type="ARBA" id="ARBA00022840"/>
    </source>
</evidence>
<dbReference type="PANTHER" id="PTHR32309">
    <property type="entry name" value="TYROSINE-PROTEIN KINASE"/>
    <property type="match status" value="1"/>
</dbReference>
<feature type="domain" description="AAA" evidence="10">
    <location>
        <begin position="61"/>
        <end position="181"/>
    </location>
</feature>
<dbReference type="EMBL" id="JBCITK010000001">
    <property type="protein sequence ID" value="MEN0644959.1"/>
    <property type="molecule type" value="Genomic_DNA"/>
</dbReference>
<comment type="catalytic activity">
    <reaction evidence="8">
        <text>L-tyrosyl-[protein] + ATP = O-phospho-L-tyrosyl-[protein] + ADP + H(+)</text>
        <dbReference type="Rhea" id="RHEA:10596"/>
        <dbReference type="Rhea" id="RHEA-COMP:10136"/>
        <dbReference type="Rhea" id="RHEA-COMP:20101"/>
        <dbReference type="ChEBI" id="CHEBI:15378"/>
        <dbReference type="ChEBI" id="CHEBI:30616"/>
        <dbReference type="ChEBI" id="CHEBI:46858"/>
        <dbReference type="ChEBI" id="CHEBI:61978"/>
        <dbReference type="ChEBI" id="CHEBI:456216"/>
        <dbReference type="EC" id="2.7.10.2"/>
    </reaction>
</comment>
<dbReference type="NCBIfam" id="TIGR01007">
    <property type="entry name" value="eps_fam"/>
    <property type="match status" value="1"/>
</dbReference>
<dbReference type="InterPro" id="IPR005702">
    <property type="entry name" value="Wzc-like_C"/>
</dbReference>
<evidence type="ECO:0000259" key="10">
    <source>
        <dbReference type="Pfam" id="PF13614"/>
    </source>
</evidence>
<dbReference type="RefSeq" id="WP_343131583.1">
    <property type="nucleotide sequence ID" value="NZ_JBCITK010000001.1"/>
</dbReference>
<dbReference type="EC" id="2.7.10.2" evidence="2"/>
<sequence length="232" mass="25808">MLTRSNKPSRSTRNKSKRQLIADLHKHSPISEQYRTIRTNIEFSSVDKQLRSFVVTSAGPGEGKSTSVANLAIVMAQNGQRVLIIDADMRRPTVHYTFSTANTRGLTNVLSKQTTLEETAQETKIENLFILTCGPIPPNPAELLNSRKMELVLEEALEQFDTIILDAPPVMAVTDAQLIASKVDGTILVTSSGKTDREEIIKTKELLTKSKANLLGVILNNKPVDEKSYYYY</sequence>
<comment type="similarity">
    <text evidence="1">Belongs to the CpsD/CapB family.</text>
</comment>